<protein>
    <submittedName>
        <fullName evidence="1">Uncharacterized protein</fullName>
    </submittedName>
</protein>
<dbReference type="Proteomes" id="UP000289184">
    <property type="component" value="Unassembled WGS sequence"/>
</dbReference>
<sequence>MMENRLLRQFIAAAETLHFSRTAHAAQAAGLGGPKAISGIGRSPFTIMGCV</sequence>
<evidence type="ECO:0000313" key="2">
    <source>
        <dbReference type="Proteomes" id="UP000289184"/>
    </source>
</evidence>
<accession>A0A446CH65</accession>
<evidence type="ECO:0000313" key="1">
    <source>
        <dbReference type="EMBL" id="SSW67267.1"/>
    </source>
</evidence>
<dbReference type="RefSeq" id="WP_165359181.1">
    <property type="nucleotide sequence ID" value="NZ_UFQB01000011.1"/>
</dbReference>
<keyword evidence="2" id="KW-1185">Reference proteome</keyword>
<dbReference type="AlphaFoldDB" id="A0A446CH65"/>
<dbReference type="EMBL" id="UFQB01000011">
    <property type="protein sequence ID" value="SSW67267.1"/>
    <property type="molecule type" value="Genomic_DNA"/>
</dbReference>
<proteinExistence type="predicted"/>
<name>A0A446CH65_9BURK</name>
<organism evidence="1 2">
    <name type="scientific">Achromobacter agilis</name>
    <dbReference type="NCBI Taxonomy" id="1353888"/>
    <lineage>
        <taxon>Bacteria</taxon>
        <taxon>Pseudomonadati</taxon>
        <taxon>Pseudomonadota</taxon>
        <taxon>Betaproteobacteria</taxon>
        <taxon>Burkholderiales</taxon>
        <taxon>Alcaligenaceae</taxon>
        <taxon>Achromobacter</taxon>
    </lineage>
</organism>
<reference evidence="1 2" key="1">
    <citation type="submission" date="2018-07" db="EMBL/GenBank/DDBJ databases">
        <authorList>
            <person name="Peeters C."/>
        </authorList>
    </citation>
    <scope>NUCLEOTIDE SEQUENCE [LARGE SCALE GENOMIC DNA]</scope>
    <source>
        <strain evidence="1 2">LMG 3411</strain>
    </source>
</reference>
<gene>
    <name evidence="1" type="ORF">AGI3411_02964</name>
</gene>